<proteinExistence type="predicted"/>
<comment type="caution">
    <text evidence="2">The sequence shown here is derived from an EMBL/GenBank/DDBJ whole genome shotgun (WGS) entry which is preliminary data.</text>
</comment>
<evidence type="ECO:0000313" key="2">
    <source>
        <dbReference type="EMBL" id="KUO41103.1"/>
    </source>
</evidence>
<gene>
    <name evidence="2" type="ORF">APZ16_05865</name>
</gene>
<protein>
    <submittedName>
        <fullName evidence="2">Uncharacterized protein</fullName>
    </submittedName>
</protein>
<dbReference type="AlphaFoldDB" id="A0A147JXE0"/>
<dbReference type="EMBL" id="LQMQ01000028">
    <property type="protein sequence ID" value="KUO41103.1"/>
    <property type="molecule type" value="Genomic_DNA"/>
</dbReference>
<evidence type="ECO:0000256" key="1">
    <source>
        <dbReference type="SAM" id="MobiDB-lite"/>
    </source>
</evidence>
<accession>A0A147JXE0</accession>
<name>A0A147JXE0_HADYE</name>
<dbReference type="Proteomes" id="UP000074294">
    <property type="component" value="Unassembled WGS sequence"/>
</dbReference>
<feature type="compositionally biased region" description="Low complexity" evidence="1">
    <location>
        <begin position="56"/>
        <end position="70"/>
    </location>
</feature>
<evidence type="ECO:0000313" key="3">
    <source>
        <dbReference type="Proteomes" id="UP000074294"/>
    </source>
</evidence>
<organism evidence="2 3">
    <name type="scientific">Hadarchaeum yellowstonense</name>
    <dbReference type="NCBI Taxonomy" id="1776334"/>
    <lineage>
        <taxon>Archaea</taxon>
        <taxon>Methanobacteriati</taxon>
        <taxon>Candidatus Hadarchaeota</taxon>
        <taxon>Candidatus Hadarchaeia</taxon>
        <taxon>Candidatus Hadarchaeales</taxon>
        <taxon>Candidatus Hadarchaeaceae</taxon>
        <taxon>Candidatus Hadarchaeum</taxon>
    </lineage>
</organism>
<feature type="region of interest" description="Disordered" evidence="1">
    <location>
        <begin position="42"/>
        <end position="70"/>
    </location>
</feature>
<sequence>MPGGSSSGYGFITSEFKFRWVRVMSLRRYRWKKSDWRERKKLRQKKWKRKHEPELAAVGAQASPQAPASS</sequence>
<reference evidence="2 3" key="1">
    <citation type="journal article" date="2016" name="Nat. Microbiol.">
        <title>Genomic inference of the metabolism of cosmopolitan subsurface Archaea, Hadesarchaea.</title>
        <authorList>
            <person name="Baker B.J."/>
            <person name="Saw J.H."/>
            <person name="Lind A.E."/>
            <person name="Lazar C.S."/>
            <person name="Hinrichs K.-U."/>
            <person name="Teske A.P."/>
            <person name="Ettema T.J."/>
        </authorList>
    </citation>
    <scope>NUCLEOTIDE SEQUENCE [LARGE SCALE GENOMIC DNA]</scope>
</reference>